<feature type="domain" description="Putative regulatory protein FmdB zinc ribbon" evidence="1">
    <location>
        <begin position="18"/>
        <end position="58"/>
    </location>
</feature>
<dbReference type="SMART" id="SM00834">
    <property type="entry name" value="CxxC_CXXC_SSSS"/>
    <property type="match status" value="1"/>
</dbReference>
<evidence type="ECO:0000313" key="2">
    <source>
        <dbReference type="EMBL" id="SVE23286.1"/>
    </source>
</evidence>
<protein>
    <recommendedName>
        <fullName evidence="1">Putative regulatory protein FmdB zinc ribbon domain-containing protein</fullName>
    </recommendedName>
</protein>
<dbReference type="InterPro" id="IPR013429">
    <property type="entry name" value="Regulatory_FmdB_Zinc_ribbon"/>
</dbReference>
<dbReference type="AlphaFoldDB" id="A0A383BST0"/>
<name>A0A383BST0_9ZZZZ</name>
<evidence type="ECO:0000259" key="1">
    <source>
        <dbReference type="SMART" id="SM00834"/>
    </source>
</evidence>
<sequence length="111" mass="12752">MAGTSPGHLFFGGNIIAMPTYEYMCDPCRMIYMVRHSMNEKPKIKCPKCEKKTKKIMSAANLNMGGWSSPTEAKYSKLSISDELAREKELQKTYETVWLPPPVKHDPWEEH</sequence>
<organism evidence="2">
    <name type="scientific">marine metagenome</name>
    <dbReference type="NCBI Taxonomy" id="408172"/>
    <lineage>
        <taxon>unclassified sequences</taxon>
        <taxon>metagenomes</taxon>
        <taxon>ecological metagenomes</taxon>
    </lineage>
</organism>
<gene>
    <name evidence="2" type="ORF">METZ01_LOCUS476140</name>
</gene>
<dbReference type="EMBL" id="UINC01203161">
    <property type="protein sequence ID" value="SVE23286.1"/>
    <property type="molecule type" value="Genomic_DNA"/>
</dbReference>
<dbReference type="NCBIfam" id="TIGR02605">
    <property type="entry name" value="CxxC_CxxC_SSSS"/>
    <property type="match status" value="1"/>
</dbReference>
<accession>A0A383BST0</accession>
<dbReference type="PANTHER" id="PTHR34404">
    <property type="entry name" value="REGULATORY PROTEIN, FMDB FAMILY"/>
    <property type="match status" value="1"/>
</dbReference>
<reference evidence="2" key="1">
    <citation type="submission" date="2018-05" db="EMBL/GenBank/DDBJ databases">
        <authorList>
            <person name="Lanie J.A."/>
            <person name="Ng W.-L."/>
            <person name="Kazmierczak K.M."/>
            <person name="Andrzejewski T.M."/>
            <person name="Davidsen T.M."/>
            <person name="Wayne K.J."/>
            <person name="Tettelin H."/>
            <person name="Glass J.I."/>
            <person name="Rusch D."/>
            <person name="Podicherti R."/>
            <person name="Tsui H.-C.T."/>
            <person name="Winkler M.E."/>
        </authorList>
    </citation>
    <scope>NUCLEOTIDE SEQUENCE</scope>
</reference>
<dbReference type="PANTHER" id="PTHR34404:SF2">
    <property type="entry name" value="CONSERVED SERINE RICH PROTEIN"/>
    <property type="match status" value="1"/>
</dbReference>
<proteinExistence type="predicted"/>